<dbReference type="Gene3D" id="1.10.1600.10">
    <property type="match status" value="1"/>
</dbReference>
<keyword evidence="16 19" id="KW-0539">Nucleus</keyword>
<dbReference type="Proteomes" id="UP000077154">
    <property type="component" value="Unassembled WGS sequence"/>
</dbReference>
<comment type="function">
    <text evidence="17">Single-stranded DNA-dependent ATP-dependent helicase. Involved in non-homologous end joining (NHEJ) DNA double strand break repair. DNA-binding is sequence-independent but has a high affinity to nicks in double-stranded DNA and to the ends of duplex DNA. Binds to naturally occurring chromosomal ends, and therefore provides chromosomal end protection. Required also for telomere recombination to repair telomeric ends in the absence of telomerase. KU70, of the KU70/KU80 heterodimer, binds to the stem loop of TLC1, the RNA component of telomerase. Involved in telomere maintenance. Interacts with telomeric repeats and subtelomeric sequences thereby controlling telomere length and protecting against subtelomeric rearrangement. Maintains telomeric chromatin, which is involved in silencing the expression of genes located at the telomere. Required for mating-type switching.</text>
</comment>
<keyword evidence="6" id="KW-0158">Chromosome</keyword>
<dbReference type="GO" id="GO:0016887">
    <property type="term" value="F:ATP hydrolysis activity"/>
    <property type="evidence" value="ECO:0007669"/>
    <property type="project" value="RHEA"/>
</dbReference>
<dbReference type="GO" id="GO:0003690">
    <property type="term" value="F:double-stranded DNA binding"/>
    <property type="evidence" value="ECO:0007669"/>
    <property type="project" value="TreeGrafter"/>
</dbReference>
<evidence type="ECO:0000256" key="16">
    <source>
        <dbReference type="ARBA" id="ARBA00023242"/>
    </source>
</evidence>
<evidence type="ECO:0000256" key="11">
    <source>
        <dbReference type="ARBA" id="ARBA00022840"/>
    </source>
</evidence>
<dbReference type="Pfam" id="PF02735">
    <property type="entry name" value="Ku"/>
    <property type="match status" value="1"/>
</dbReference>
<keyword evidence="14 19" id="KW-0233">DNA recombination</keyword>
<evidence type="ECO:0000256" key="17">
    <source>
        <dbReference type="ARBA" id="ARBA00024890"/>
    </source>
</evidence>
<dbReference type="RefSeq" id="XP_024323209.1">
    <property type="nucleotide sequence ID" value="XM_024468886.1"/>
</dbReference>
<keyword evidence="8 19" id="KW-0227">DNA damage</keyword>
<dbReference type="GO" id="GO:0042162">
    <property type="term" value="F:telomeric DNA binding"/>
    <property type="evidence" value="ECO:0007669"/>
    <property type="project" value="InterPro"/>
</dbReference>
<keyword evidence="13 19" id="KW-0238">DNA-binding</keyword>
<dbReference type="GO" id="GO:0003678">
    <property type="term" value="F:DNA helicase activity"/>
    <property type="evidence" value="ECO:0007669"/>
    <property type="project" value="UniProtKB-EC"/>
</dbReference>
<evidence type="ECO:0000256" key="12">
    <source>
        <dbReference type="ARBA" id="ARBA00022895"/>
    </source>
</evidence>
<dbReference type="PROSITE" id="PS50234">
    <property type="entry name" value="VWFA"/>
    <property type="match status" value="1"/>
</dbReference>
<dbReference type="GO" id="GO:0006310">
    <property type="term" value="P:DNA recombination"/>
    <property type="evidence" value="ECO:0007669"/>
    <property type="project" value="UniProtKB-KW"/>
</dbReference>
<dbReference type="EMBL" id="KV441398">
    <property type="protein sequence ID" value="OAF57923.1"/>
    <property type="molecule type" value="Genomic_DNA"/>
</dbReference>
<evidence type="ECO:0000256" key="6">
    <source>
        <dbReference type="ARBA" id="ARBA00022454"/>
    </source>
</evidence>
<dbReference type="SMART" id="SM00559">
    <property type="entry name" value="Ku78"/>
    <property type="match status" value="1"/>
</dbReference>
<proteinExistence type="inferred from homology"/>
<evidence type="ECO:0000256" key="10">
    <source>
        <dbReference type="ARBA" id="ARBA00022806"/>
    </source>
</evidence>
<comment type="subcellular location">
    <subcellularLocation>
        <location evidence="2">Chromosome</location>
        <location evidence="2">Telomere</location>
    </subcellularLocation>
    <subcellularLocation>
        <location evidence="1 19">Nucleus</location>
    </subcellularLocation>
</comment>
<dbReference type="Gene3D" id="3.40.50.410">
    <property type="entry name" value="von Willebrand factor, type A domain"/>
    <property type="match status" value="1"/>
</dbReference>
<comment type="similarity">
    <text evidence="3 19">Belongs to the ku80 family.</text>
</comment>
<evidence type="ECO:0000256" key="9">
    <source>
        <dbReference type="ARBA" id="ARBA00022801"/>
    </source>
</evidence>
<name>A0A177A9R6_9PEZI</name>
<dbReference type="FunFam" id="1.10.1600.10:FF:000002">
    <property type="entry name" value="X-ray repair cross-complementing protein 5"/>
    <property type="match status" value="1"/>
</dbReference>
<dbReference type="Gene3D" id="1.25.40.240">
    <property type="entry name" value="Ku, C-terminal domain"/>
    <property type="match status" value="1"/>
</dbReference>
<evidence type="ECO:0000256" key="8">
    <source>
        <dbReference type="ARBA" id="ARBA00022763"/>
    </source>
</evidence>
<dbReference type="GO" id="GO:0000781">
    <property type="term" value="C:chromosome, telomeric region"/>
    <property type="evidence" value="ECO:0007669"/>
    <property type="project" value="UniProtKB-SubCell"/>
</dbReference>
<reference evidence="21" key="1">
    <citation type="submission" date="2016-03" db="EMBL/GenBank/DDBJ databases">
        <title>Updated assembly of Pseudogymnoascus destructans, the fungus causing white-nose syndrome of bats.</title>
        <authorList>
            <person name="Palmer J.M."/>
            <person name="Drees K.P."/>
            <person name="Foster J.T."/>
            <person name="Lindner D.L."/>
        </authorList>
    </citation>
    <scope>NUCLEOTIDE SEQUENCE [LARGE SCALE GENOMIC DNA]</scope>
    <source>
        <strain evidence="21">20631-21</strain>
    </source>
</reference>
<evidence type="ECO:0000313" key="21">
    <source>
        <dbReference type="EMBL" id="OAF57923.1"/>
    </source>
</evidence>
<evidence type="ECO:0000256" key="4">
    <source>
        <dbReference type="ARBA" id="ARBA00012551"/>
    </source>
</evidence>
<evidence type="ECO:0000256" key="19">
    <source>
        <dbReference type="PIRNR" id="PIRNR016570"/>
    </source>
</evidence>
<keyword evidence="12" id="KW-0779">Telomere</keyword>
<dbReference type="FunFam" id="2.40.290.10:FF:000008">
    <property type="entry name" value="ATP-dependent DNA helicase II subunit 2"/>
    <property type="match status" value="1"/>
</dbReference>
<keyword evidence="9 19" id="KW-0378">Hydrolase</keyword>
<sequence>MSGKEATIFVVDHGASMGRKSNGRNESDLDFAMRYVWDSLATIMITGRTTLTVGIVGFRTDETNNALEGEEGYNNISIMQPLGPIKVPDLKKLQKSVKPSKSDVGDAVSAIIIAIDMMERFTKKLKYARKIVLVTNGTGLMDSDDLDETSSKLNEDGIELVVLGVDFDDLEFGFKEEDKDSLKAGNEKVLRSLADKCEKSIFGTAAEAVQDLSIPRVKDYRPYATFKGQLTLGDPEKYDTAMCIDIERYFRTKVAKPPSASSYVVAEMAGDNEGDVKMEDISAQGDALTSVKNARTYKIVDESAPGGKRDVDRDDLAQGFEYGRTAVAIAESDQNITKLETVASFSIVGFIPAERYERYFNMGESCVTVAARSNEKARLALSSLVHSLAELESYAVARIVLKDGKDPQLVLLSPSIEPDLESLIDVPLPFAEDVRLYRFPPLDRVITLSGQTMTKHRNLPTDDLTRAMSAYVDAMDISTFGKDDEGNPVEYMAIEDTYSPVLHRINQAIRRRAVQPDEPVQPPPEVLMKYSKPPADLVKASATELEALIKAADVKKVPPKAKGRRAKEAIKPLSGLNVDALLSREERSEINSDNAIPEYKQRLGTAEDITTIESASKEMDGIIRSLVEHSLGDSGYGQAIANLGVMRDELASLEMPEVYNSFIRRLKEDLLKEKLGGDRRELWWEIKKARLGLVDKRKTEVSTVSEEEATEFYAVTSDIPMRAK</sequence>
<accession>A0A177A9R6</accession>
<dbReference type="EC" id="3.6.4.12" evidence="4 19"/>
<evidence type="ECO:0000256" key="13">
    <source>
        <dbReference type="ARBA" id="ARBA00023125"/>
    </source>
</evidence>
<evidence type="ECO:0000256" key="15">
    <source>
        <dbReference type="ARBA" id="ARBA00023204"/>
    </source>
</evidence>
<keyword evidence="11 19" id="KW-0067">ATP-binding</keyword>
<dbReference type="FunFam" id="3.40.50.410:FF:000073">
    <property type="entry name" value="ATP-dependent DNA helicase II subunit 2"/>
    <property type="match status" value="1"/>
</dbReference>
<dbReference type="GO" id="GO:0003684">
    <property type="term" value="F:damaged DNA binding"/>
    <property type="evidence" value="ECO:0007669"/>
    <property type="project" value="InterPro"/>
</dbReference>
<dbReference type="GeneID" id="36288330"/>
<protein>
    <recommendedName>
        <fullName evidence="5 19">ATP-dependent DNA helicase II subunit 2</fullName>
        <ecNumber evidence="4 19">3.6.4.12</ecNumber>
    </recommendedName>
</protein>
<dbReference type="Gene3D" id="2.40.290.10">
    <property type="match status" value="1"/>
</dbReference>
<dbReference type="SUPFAM" id="SSF101420">
    <property type="entry name" value="C-terminal domain of Ku80"/>
    <property type="match status" value="1"/>
</dbReference>
<dbReference type="Pfam" id="PF08785">
    <property type="entry name" value="Ku_PK_bind"/>
    <property type="match status" value="1"/>
</dbReference>
<dbReference type="VEuPathDB" id="FungiDB:GMDG_00293"/>
<dbReference type="InterPro" id="IPR036494">
    <property type="entry name" value="Ku_C_sf"/>
</dbReference>
<dbReference type="InterPro" id="IPR014893">
    <property type="entry name" value="Ku_PK_bind"/>
</dbReference>
<dbReference type="PANTHER" id="PTHR12604">
    <property type="entry name" value="KU AUTOANTIGEN DNA HELICASE"/>
    <property type="match status" value="1"/>
</dbReference>
<evidence type="ECO:0000259" key="20">
    <source>
        <dbReference type="PROSITE" id="PS50234"/>
    </source>
</evidence>
<dbReference type="CDD" id="cd00873">
    <property type="entry name" value="KU80"/>
    <property type="match status" value="1"/>
</dbReference>
<dbReference type="OrthoDB" id="30826at2759"/>
<dbReference type="PANTHER" id="PTHR12604:SF4">
    <property type="entry name" value="X-RAY REPAIR CROSS-COMPLEMENTING PROTEIN 5"/>
    <property type="match status" value="1"/>
</dbReference>
<dbReference type="AlphaFoldDB" id="A0A177A9R6"/>
<keyword evidence="10 19" id="KW-0347">Helicase</keyword>
<dbReference type="SUPFAM" id="SSF53300">
    <property type="entry name" value="vWA-like"/>
    <property type="match status" value="1"/>
</dbReference>
<dbReference type="SUPFAM" id="SSF100939">
    <property type="entry name" value="SPOC domain-like"/>
    <property type="match status" value="1"/>
</dbReference>
<gene>
    <name evidence="21" type="primary">KU80</name>
    <name evidence="21" type="ORF">VC83_05264</name>
</gene>
<dbReference type="InterPro" id="IPR002035">
    <property type="entry name" value="VWF_A"/>
</dbReference>
<dbReference type="InterPro" id="IPR006164">
    <property type="entry name" value="DNA_bd_Ku70/Ku80"/>
</dbReference>
<dbReference type="Pfam" id="PF03731">
    <property type="entry name" value="Ku_N"/>
    <property type="match status" value="1"/>
</dbReference>
<dbReference type="InterPro" id="IPR024193">
    <property type="entry name" value="Ku80"/>
</dbReference>
<dbReference type="InterPro" id="IPR016194">
    <property type="entry name" value="SPOC-like_C_dom_sf"/>
</dbReference>
<evidence type="ECO:0000256" key="7">
    <source>
        <dbReference type="ARBA" id="ARBA00022741"/>
    </source>
</evidence>
<evidence type="ECO:0000256" key="5">
    <source>
        <dbReference type="ARBA" id="ARBA00021792"/>
    </source>
</evidence>
<comment type="catalytic activity">
    <reaction evidence="18 19">
        <text>ATP + H2O = ADP + phosphate + H(+)</text>
        <dbReference type="Rhea" id="RHEA:13065"/>
        <dbReference type="ChEBI" id="CHEBI:15377"/>
        <dbReference type="ChEBI" id="CHEBI:15378"/>
        <dbReference type="ChEBI" id="CHEBI:30616"/>
        <dbReference type="ChEBI" id="CHEBI:43474"/>
        <dbReference type="ChEBI" id="CHEBI:456216"/>
        <dbReference type="EC" id="3.6.4.12"/>
    </reaction>
</comment>
<evidence type="ECO:0000256" key="2">
    <source>
        <dbReference type="ARBA" id="ARBA00004574"/>
    </source>
</evidence>
<dbReference type="InterPro" id="IPR036465">
    <property type="entry name" value="vWFA_dom_sf"/>
</dbReference>
<evidence type="ECO:0000256" key="18">
    <source>
        <dbReference type="ARBA" id="ARBA00047995"/>
    </source>
</evidence>
<keyword evidence="7 19" id="KW-0547">Nucleotide-binding</keyword>
<dbReference type="GO" id="GO:0005524">
    <property type="term" value="F:ATP binding"/>
    <property type="evidence" value="ECO:0007669"/>
    <property type="project" value="UniProtKB-UniRule"/>
</dbReference>
<organism evidence="21">
    <name type="scientific">Pseudogymnoascus destructans</name>
    <dbReference type="NCBI Taxonomy" id="655981"/>
    <lineage>
        <taxon>Eukaryota</taxon>
        <taxon>Fungi</taxon>
        <taxon>Dikarya</taxon>
        <taxon>Ascomycota</taxon>
        <taxon>Pezizomycotina</taxon>
        <taxon>Leotiomycetes</taxon>
        <taxon>Thelebolales</taxon>
        <taxon>Thelebolaceae</taxon>
        <taxon>Pseudogymnoascus</taxon>
    </lineage>
</organism>
<dbReference type="GO" id="GO:0043564">
    <property type="term" value="C:Ku70:Ku80 complex"/>
    <property type="evidence" value="ECO:0007669"/>
    <property type="project" value="InterPro"/>
</dbReference>
<keyword evidence="15 19" id="KW-0234">DNA repair</keyword>
<dbReference type="PIRSF" id="PIRSF016570">
    <property type="entry name" value="Ku80"/>
    <property type="match status" value="1"/>
</dbReference>
<dbReference type="GO" id="GO:0006303">
    <property type="term" value="P:double-strand break repair via nonhomologous end joining"/>
    <property type="evidence" value="ECO:0007669"/>
    <property type="project" value="InterPro"/>
</dbReference>
<evidence type="ECO:0000256" key="3">
    <source>
        <dbReference type="ARBA" id="ARBA00007726"/>
    </source>
</evidence>
<dbReference type="eggNOG" id="KOG2326">
    <property type="taxonomic scope" value="Eukaryota"/>
</dbReference>
<dbReference type="GO" id="GO:0000723">
    <property type="term" value="P:telomere maintenance"/>
    <property type="evidence" value="ECO:0007669"/>
    <property type="project" value="InterPro"/>
</dbReference>
<dbReference type="InterPro" id="IPR005161">
    <property type="entry name" value="Ku_N"/>
</dbReference>
<evidence type="ECO:0000256" key="14">
    <source>
        <dbReference type="ARBA" id="ARBA00023172"/>
    </source>
</evidence>
<evidence type="ECO:0000256" key="1">
    <source>
        <dbReference type="ARBA" id="ARBA00004123"/>
    </source>
</evidence>
<feature type="domain" description="VWFA" evidence="20">
    <location>
        <begin position="6"/>
        <end position="230"/>
    </location>
</feature>